<feature type="non-terminal residue" evidence="1">
    <location>
        <position position="1"/>
    </location>
</feature>
<evidence type="ECO:0000313" key="2">
    <source>
        <dbReference type="Proteomes" id="UP000012164"/>
    </source>
</evidence>
<sequence>SSFLILRKNFKSISVIVFIDFVSVFRKILDVRVIFVTVLF</sequence>
<evidence type="ECO:0000313" key="1">
    <source>
        <dbReference type="EMBL" id="EMJ34866.1"/>
    </source>
</evidence>
<organism evidence="1 2">
    <name type="scientific">Leptospira interrogans str. FPW1039</name>
    <dbReference type="NCBI Taxonomy" id="1193040"/>
    <lineage>
        <taxon>Bacteria</taxon>
        <taxon>Pseudomonadati</taxon>
        <taxon>Spirochaetota</taxon>
        <taxon>Spirochaetia</taxon>
        <taxon>Leptospirales</taxon>
        <taxon>Leptospiraceae</taxon>
        <taxon>Leptospira</taxon>
    </lineage>
</organism>
<reference evidence="1 2" key="1">
    <citation type="submission" date="2013-01" db="EMBL/GenBank/DDBJ databases">
        <authorList>
            <person name="Harkins D.M."/>
            <person name="Durkin A.S."/>
            <person name="Brinkac L.M."/>
            <person name="Haft D.H."/>
            <person name="Selengut J.D."/>
            <person name="Sanka R."/>
            <person name="DePew J."/>
            <person name="Purushe J."/>
            <person name="Peacock S.J."/>
            <person name="Thaipadungpanit J."/>
            <person name="Wuthiekanun V.W."/>
            <person name="Day N.P."/>
            <person name="Vinetz J.M."/>
            <person name="Sutton G.G."/>
            <person name="Nierman W.C."/>
            <person name="Fouts D.E."/>
        </authorList>
    </citation>
    <scope>NUCLEOTIDE SEQUENCE [LARGE SCALE GENOMIC DNA]</scope>
    <source>
        <strain evidence="1 2">FPW1039</strain>
    </source>
</reference>
<dbReference type="AlphaFoldDB" id="A0A0F6I9Z1"/>
<protein>
    <submittedName>
        <fullName evidence="1">Uncharacterized protein</fullName>
    </submittedName>
</protein>
<comment type="caution">
    <text evidence="1">The sequence shown here is derived from an EMBL/GenBank/DDBJ whole genome shotgun (WGS) entry which is preliminary data.</text>
</comment>
<proteinExistence type="predicted"/>
<dbReference type="Proteomes" id="UP000012164">
    <property type="component" value="Unassembled WGS sequence"/>
</dbReference>
<dbReference type="EMBL" id="AKWR02000201">
    <property type="protein sequence ID" value="EMJ34866.1"/>
    <property type="molecule type" value="Genomic_DNA"/>
</dbReference>
<name>A0A0F6I9Z1_LEPIR</name>
<gene>
    <name evidence="1" type="ORF">LEP1GSC079_3206</name>
</gene>
<accession>A0A0F6I9Z1</accession>